<evidence type="ECO:0000256" key="2">
    <source>
        <dbReference type="ARBA" id="ARBA00022679"/>
    </source>
</evidence>
<keyword evidence="7" id="KW-1185">Reference proteome</keyword>
<feature type="compositionally biased region" description="Basic and acidic residues" evidence="4">
    <location>
        <begin position="40"/>
        <end position="53"/>
    </location>
</feature>
<evidence type="ECO:0000256" key="4">
    <source>
        <dbReference type="SAM" id="MobiDB-lite"/>
    </source>
</evidence>
<dbReference type="EMBL" id="BPVZ01000002">
    <property type="protein sequence ID" value="GKU87536.1"/>
    <property type="molecule type" value="Genomic_DNA"/>
</dbReference>
<evidence type="ECO:0000259" key="5">
    <source>
        <dbReference type="Pfam" id="PF09258"/>
    </source>
</evidence>
<accession>A0AAV5HJV4</accession>
<dbReference type="GO" id="GO:0016020">
    <property type="term" value="C:membrane"/>
    <property type="evidence" value="ECO:0007669"/>
    <property type="project" value="InterPro"/>
</dbReference>
<feature type="region of interest" description="Disordered" evidence="4">
    <location>
        <begin position="40"/>
        <end position="77"/>
    </location>
</feature>
<comment type="caution">
    <text evidence="6">The sequence shown here is derived from an EMBL/GenBank/DDBJ whole genome shotgun (WGS) entry which is preliminary data.</text>
</comment>
<feature type="domain" description="Glycosyl transferase 64" evidence="5">
    <location>
        <begin position="1"/>
        <end position="77"/>
    </location>
</feature>
<reference evidence="6 7" key="1">
    <citation type="journal article" date="2021" name="Commun. Biol.">
        <title>The genome of Shorea leprosula (Dipterocarpaceae) highlights the ecological relevance of drought in aseasonal tropical rainforests.</title>
        <authorList>
            <person name="Ng K.K.S."/>
            <person name="Kobayashi M.J."/>
            <person name="Fawcett J.A."/>
            <person name="Hatakeyama M."/>
            <person name="Paape T."/>
            <person name="Ng C.H."/>
            <person name="Ang C.C."/>
            <person name="Tnah L.H."/>
            <person name="Lee C.T."/>
            <person name="Nishiyama T."/>
            <person name="Sese J."/>
            <person name="O'Brien M.J."/>
            <person name="Copetti D."/>
            <person name="Mohd Noor M.I."/>
            <person name="Ong R.C."/>
            <person name="Putra M."/>
            <person name="Sireger I.Z."/>
            <person name="Indrioko S."/>
            <person name="Kosugi Y."/>
            <person name="Izuno A."/>
            <person name="Isagi Y."/>
            <person name="Lee S.L."/>
            <person name="Shimizu K.K."/>
        </authorList>
    </citation>
    <scope>NUCLEOTIDE SEQUENCE [LARGE SCALE GENOMIC DNA]</scope>
    <source>
        <strain evidence="6">214</strain>
    </source>
</reference>
<name>A0AAV5HJV4_9ROSI</name>
<dbReference type="GO" id="GO:0016757">
    <property type="term" value="F:glycosyltransferase activity"/>
    <property type="evidence" value="ECO:0007669"/>
    <property type="project" value="InterPro"/>
</dbReference>
<dbReference type="PANTHER" id="PTHR48409:SF1">
    <property type="entry name" value="GLYCOSYLTRANSFERASE FAMILY PROTEIN 64 C3"/>
    <property type="match status" value="1"/>
</dbReference>
<keyword evidence="2" id="KW-0808">Transferase</keyword>
<evidence type="ECO:0000313" key="7">
    <source>
        <dbReference type="Proteomes" id="UP001054252"/>
    </source>
</evidence>
<dbReference type="InterPro" id="IPR053318">
    <property type="entry name" value="GT64"/>
</dbReference>
<gene>
    <name evidence="6" type="ORF">SLEP1_g1928</name>
</gene>
<dbReference type="Proteomes" id="UP001054252">
    <property type="component" value="Unassembled WGS sequence"/>
</dbReference>
<evidence type="ECO:0000256" key="3">
    <source>
        <dbReference type="ARBA" id="ARBA00023157"/>
    </source>
</evidence>
<organism evidence="6 7">
    <name type="scientific">Rubroshorea leprosula</name>
    <dbReference type="NCBI Taxonomy" id="152421"/>
    <lineage>
        <taxon>Eukaryota</taxon>
        <taxon>Viridiplantae</taxon>
        <taxon>Streptophyta</taxon>
        <taxon>Embryophyta</taxon>
        <taxon>Tracheophyta</taxon>
        <taxon>Spermatophyta</taxon>
        <taxon>Magnoliopsida</taxon>
        <taxon>eudicotyledons</taxon>
        <taxon>Gunneridae</taxon>
        <taxon>Pentapetalae</taxon>
        <taxon>rosids</taxon>
        <taxon>malvids</taxon>
        <taxon>Malvales</taxon>
        <taxon>Dipterocarpaceae</taxon>
        <taxon>Rubroshorea</taxon>
    </lineage>
</organism>
<dbReference type="Gene3D" id="3.90.550.10">
    <property type="entry name" value="Spore Coat Polysaccharide Biosynthesis Protein SpsA, Chain A"/>
    <property type="match status" value="1"/>
</dbReference>
<sequence length="93" mass="10714">MRRIVNEKNNCEDILMNFIMANKTNAGPVMVAVERVRDWGDARNDEDGGGDGRRRLKSKVREVGLSSRRAEHRKRRGGEIAYESSTECWEGYR</sequence>
<dbReference type="PANTHER" id="PTHR48409">
    <property type="entry name" value="GLYCOSYLTRANSFERASE FAMILY PROTEIN 64 C3"/>
    <property type="match status" value="1"/>
</dbReference>
<comment type="similarity">
    <text evidence="1">Belongs to the glycosyltransferase 64 family.</text>
</comment>
<dbReference type="Pfam" id="PF09258">
    <property type="entry name" value="Glyco_transf_64"/>
    <property type="match status" value="1"/>
</dbReference>
<evidence type="ECO:0000256" key="1">
    <source>
        <dbReference type="ARBA" id="ARBA00008700"/>
    </source>
</evidence>
<proteinExistence type="inferred from homology"/>
<dbReference type="InterPro" id="IPR015338">
    <property type="entry name" value="GT64_dom"/>
</dbReference>
<dbReference type="AlphaFoldDB" id="A0AAV5HJV4"/>
<dbReference type="InterPro" id="IPR029044">
    <property type="entry name" value="Nucleotide-diphossugar_trans"/>
</dbReference>
<evidence type="ECO:0000313" key="6">
    <source>
        <dbReference type="EMBL" id="GKU87536.1"/>
    </source>
</evidence>
<protein>
    <recommendedName>
        <fullName evidence="5">Glycosyl transferase 64 domain-containing protein</fullName>
    </recommendedName>
</protein>
<keyword evidence="3" id="KW-1015">Disulfide bond</keyword>